<evidence type="ECO:0000256" key="1">
    <source>
        <dbReference type="ARBA" id="ARBA00007430"/>
    </source>
</evidence>
<dbReference type="CDD" id="cd05237">
    <property type="entry name" value="UDP_invert_4-6DH_SDR_e"/>
    <property type="match status" value="1"/>
</dbReference>
<dbReference type="InterPro" id="IPR003869">
    <property type="entry name" value="Polysac_CapD-like"/>
</dbReference>
<reference evidence="3" key="1">
    <citation type="submission" date="2018-05" db="EMBL/GenBank/DDBJ databases">
        <authorList>
            <person name="Lanie J.A."/>
            <person name="Ng W.-L."/>
            <person name="Kazmierczak K.M."/>
            <person name="Andrzejewski T.M."/>
            <person name="Davidsen T.M."/>
            <person name="Wayne K.J."/>
            <person name="Tettelin H."/>
            <person name="Glass J.I."/>
            <person name="Rusch D."/>
            <person name="Podicherti R."/>
            <person name="Tsui H.-C.T."/>
            <person name="Winkler M.E."/>
        </authorList>
    </citation>
    <scope>NUCLEOTIDE SEQUENCE</scope>
</reference>
<evidence type="ECO:0000259" key="2">
    <source>
        <dbReference type="Pfam" id="PF02719"/>
    </source>
</evidence>
<proteinExistence type="inferred from homology"/>
<dbReference type="Gene3D" id="3.40.50.720">
    <property type="entry name" value="NAD(P)-binding Rossmann-like Domain"/>
    <property type="match status" value="1"/>
</dbReference>
<comment type="similarity">
    <text evidence="1">Belongs to the polysaccharide synthase family.</text>
</comment>
<dbReference type="PANTHER" id="PTHR43318:SF2">
    <property type="entry name" value="UDP-N-ACETYLGLUCOSAMINE 4,6-DEHYDRATASE (INVERTING)"/>
    <property type="match status" value="1"/>
</dbReference>
<dbReference type="AlphaFoldDB" id="A0A382CUY5"/>
<accession>A0A382CUY5</accession>
<dbReference type="EMBL" id="UINC01035934">
    <property type="protein sequence ID" value="SVB29127.1"/>
    <property type="molecule type" value="Genomic_DNA"/>
</dbReference>
<feature type="domain" description="Polysaccharide biosynthesis protein CapD-like" evidence="2">
    <location>
        <begin position="8"/>
        <end position="281"/>
    </location>
</feature>
<dbReference type="PANTHER" id="PTHR43318">
    <property type="entry name" value="UDP-N-ACETYLGLUCOSAMINE 4,6-DEHYDRATASE"/>
    <property type="match status" value="1"/>
</dbReference>
<sequence length="328" mass="36278">MNVSGSTILITGGTGSFGNRVAAHLLKQSPAQIRIFSRDEKKQWEMQQAFPQFQYLVGDVREEARLEEAMAGVDLVFHAAALKHVPSCEKFPYEAYKTNVGGSQNACRTARAAGVKTFVALSTDKAVKPLNAMGTSKAMMEKLVCSQNQNGGDTKFCCVRYGNVMGSRGSVIPLFKRQIENDEPLTLTVPEMTRFLMTLDQSVGLVLHAMQHALGGEIFVRKSPACTIANLAEAVRRKFSPQGADHPVNVTGIRPGEKLHETLVNEYEMQRVTEEELFYAIHPEYRVPDHRAAQPLGTEYTSANTRQLESAADIEPLLEKMGEVELYI</sequence>
<organism evidence="3">
    <name type="scientific">marine metagenome</name>
    <dbReference type="NCBI Taxonomy" id="408172"/>
    <lineage>
        <taxon>unclassified sequences</taxon>
        <taxon>metagenomes</taxon>
        <taxon>ecological metagenomes</taxon>
    </lineage>
</organism>
<dbReference type="InterPro" id="IPR036291">
    <property type="entry name" value="NAD(P)-bd_dom_sf"/>
</dbReference>
<gene>
    <name evidence="3" type="ORF">METZ01_LOCUS181981</name>
</gene>
<protein>
    <recommendedName>
        <fullName evidence="2">Polysaccharide biosynthesis protein CapD-like domain-containing protein</fullName>
    </recommendedName>
</protein>
<name>A0A382CUY5_9ZZZZ</name>
<dbReference type="InterPro" id="IPR051203">
    <property type="entry name" value="Polysaccharide_Synthase-Rel"/>
</dbReference>
<dbReference type="Pfam" id="PF02719">
    <property type="entry name" value="Polysacc_synt_2"/>
    <property type="match status" value="1"/>
</dbReference>
<dbReference type="SUPFAM" id="SSF51735">
    <property type="entry name" value="NAD(P)-binding Rossmann-fold domains"/>
    <property type="match status" value="1"/>
</dbReference>
<evidence type="ECO:0000313" key="3">
    <source>
        <dbReference type="EMBL" id="SVB29127.1"/>
    </source>
</evidence>